<proteinExistence type="predicted"/>
<name>A0A369Q0S8_9SPHI</name>
<dbReference type="Gene3D" id="3.10.180.10">
    <property type="entry name" value="2,3-Dihydroxybiphenyl 1,2-Dioxygenase, domain 1"/>
    <property type="match status" value="1"/>
</dbReference>
<dbReference type="SUPFAM" id="SSF54593">
    <property type="entry name" value="Glyoxalase/Bleomycin resistance protein/Dihydroxybiphenyl dioxygenase"/>
    <property type="match status" value="1"/>
</dbReference>
<dbReference type="AlphaFoldDB" id="A0A369Q0S8"/>
<keyword evidence="3" id="KW-1185">Reference proteome</keyword>
<dbReference type="PROSITE" id="PS51819">
    <property type="entry name" value="VOC"/>
    <property type="match status" value="1"/>
</dbReference>
<evidence type="ECO:0000259" key="1">
    <source>
        <dbReference type="PROSITE" id="PS51819"/>
    </source>
</evidence>
<dbReference type="EMBL" id="QPKV01000004">
    <property type="protein sequence ID" value="RDC56529.1"/>
    <property type="molecule type" value="Genomic_DNA"/>
</dbReference>
<dbReference type="RefSeq" id="WP_115403248.1">
    <property type="nucleotide sequence ID" value="NZ_QPKV01000004.1"/>
</dbReference>
<dbReference type="InterPro" id="IPR029068">
    <property type="entry name" value="Glyas_Bleomycin-R_OHBP_Dase"/>
</dbReference>
<accession>A0A369Q0S8</accession>
<comment type="caution">
    <text evidence="2">The sequence shown here is derived from an EMBL/GenBank/DDBJ whole genome shotgun (WGS) entry which is preliminary data.</text>
</comment>
<feature type="domain" description="VOC" evidence="1">
    <location>
        <begin position="10"/>
        <end position="128"/>
    </location>
</feature>
<dbReference type="Proteomes" id="UP000253961">
    <property type="component" value="Unassembled WGS sequence"/>
</dbReference>
<evidence type="ECO:0000313" key="2">
    <source>
        <dbReference type="EMBL" id="RDC56529.1"/>
    </source>
</evidence>
<dbReference type="InterPro" id="IPR037523">
    <property type="entry name" value="VOC_core"/>
</dbReference>
<gene>
    <name evidence="2" type="ORF">DU508_13160</name>
</gene>
<dbReference type="InterPro" id="IPR004360">
    <property type="entry name" value="Glyas_Fos-R_dOase_dom"/>
</dbReference>
<sequence>MSNDLKDNTNVKQAVPFFMVVNMDKSLNFYINGLGFELKNKWEPSGKIEWCWLQLDNASIMLQEYRQSPPNEKLGEGVSVCFMCEDALTIYNQITLRGLLPSEPFVGNNLWVVGLKDPDGYNIYFESPTDVPEETLYSEWLKTNKMN</sequence>
<dbReference type="OrthoDB" id="9796521at2"/>
<reference evidence="2 3" key="1">
    <citation type="submission" date="2018-07" db="EMBL/GenBank/DDBJ databases">
        <title>Pedobacter sp. nov., isolated from soil.</title>
        <authorList>
            <person name="Zhou L.Y."/>
            <person name="Du Z.J."/>
        </authorList>
    </citation>
    <scope>NUCLEOTIDE SEQUENCE [LARGE SCALE GENOMIC DNA]</scope>
    <source>
        <strain evidence="2 3">JDX94</strain>
    </source>
</reference>
<organism evidence="2 3">
    <name type="scientific">Pedobacter chinensis</name>
    <dbReference type="NCBI Taxonomy" id="2282421"/>
    <lineage>
        <taxon>Bacteria</taxon>
        <taxon>Pseudomonadati</taxon>
        <taxon>Bacteroidota</taxon>
        <taxon>Sphingobacteriia</taxon>
        <taxon>Sphingobacteriales</taxon>
        <taxon>Sphingobacteriaceae</taxon>
        <taxon>Pedobacter</taxon>
    </lineage>
</organism>
<protein>
    <submittedName>
        <fullName evidence="2">VOC family protein</fullName>
    </submittedName>
</protein>
<dbReference type="Pfam" id="PF00903">
    <property type="entry name" value="Glyoxalase"/>
    <property type="match status" value="1"/>
</dbReference>
<evidence type="ECO:0000313" key="3">
    <source>
        <dbReference type="Proteomes" id="UP000253961"/>
    </source>
</evidence>